<dbReference type="PANTHER" id="PTHR43157:SF31">
    <property type="entry name" value="PHOSPHATIDYLINOSITOL-GLYCAN BIOSYNTHESIS CLASS F PROTEIN"/>
    <property type="match status" value="1"/>
</dbReference>
<dbReference type="EMBL" id="JALIRP010000009">
    <property type="protein sequence ID" value="MCJ8014131.1"/>
    <property type="molecule type" value="Genomic_DNA"/>
</dbReference>
<dbReference type="Gene3D" id="3.40.50.720">
    <property type="entry name" value="NAD(P)-binding Rossmann-like Domain"/>
    <property type="match status" value="1"/>
</dbReference>
<dbReference type="AlphaFoldDB" id="A0A9X2B453"/>
<dbReference type="PRINTS" id="PR00081">
    <property type="entry name" value="GDHRDH"/>
</dbReference>
<organism evidence="3 4">
    <name type="scientific">Paenibacillus mangrovi</name>
    <dbReference type="NCBI Taxonomy" id="2931978"/>
    <lineage>
        <taxon>Bacteria</taxon>
        <taxon>Bacillati</taxon>
        <taxon>Bacillota</taxon>
        <taxon>Bacilli</taxon>
        <taxon>Bacillales</taxon>
        <taxon>Paenibacillaceae</taxon>
        <taxon>Paenibacillus</taxon>
    </lineage>
</organism>
<evidence type="ECO:0000313" key="4">
    <source>
        <dbReference type="Proteomes" id="UP001139347"/>
    </source>
</evidence>
<evidence type="ECO:0000313" key="3">
    <source>
        <dbReference type="EMBL" id="MCJ8014131.1"/>
    </source>
</evidence>
<comment type="caution">
    <text evidence="3">The sequence shown here is derived from an EMBL/GenBank/DDBJ whole genome shotgun (WGS) entry which is preliminary data.</text>
</comment>
<dbReference type="RefSeq" id="WP_244728415.1">
    <property type="nucleotide sequence ID" value="NZ_JALIRP010000009.1"/>
</dbReference>
<dbReference type="Proteomes" id="UP001139347">
    <property type="component" value="Unassembled WGS sequence"/>
</dbReference>
<dbReference type="GO" id="GO:0016491">
    <property type="term" value="F:oxidoreductase activity"/>
    <property type="evidence" value="ECO:0007669"/>
    <property type="project" value="UniProtKB-KW"/>
</dbReference>
<dbReference type="InterPro" id="IPR002347">
    <property type="entry name" value="SDR_fam"/>
</dbReference>
<evidence type="ECO:0000256" key="2">
    <source>
        <dbReference type="RuleBase" id="RU000363"/>
    </source>
</evidence>
<reference evidence="3" key="1">
    <citation type="submission" date="2022-04" db="EMBL/GenBank/DDBJ databases">
        <title>Paenibacillus mangrovi sp. nov., a novel endophytic bacterium isolated from bark of Kandelia candel.</title>
        <authorList>
            <person name="Tuo L."/>
        </authorList>
    </citation>
    <scope>NUCLEOTIDE SEQUENCE</scope>
    <source>
        <strain evidence="3">KQZ6P-2</strain>
    </source>
</reference>
<dbReference type="PANTHER" id="PTHR43157">
    <property type="entry name" value="PHOSPHATIDYLINOSITOL-GLYCAN BIOSYNTHESIS CLASS F PROTEIN-RELATED"/>
    <property type="match status" value="1"/>
</dbReference>
<name>A0A9X2B453_9BACL</name>
<dbReference type="InterPro" id="IPR036291">
    <property type="entry name" value="NAD(P)-bd_dom_sf"/>
</dbReference>
<gene>
    <name evidence="3" type="ORF">MUG84_20675</name>
</gene>
<sequence>MKLIEEQVILITGATDGIGKQTAIDLARKGASILVHGRSSEKCDAVMHEIINLTGNPKISCFAADLSSLLEVKQLAEGIKATHRQLDVLINNAGVGGGDLKETIRDVSKDGYEYRLAVNYLAPFLLTYELLPLLTKESSRTINVASKGQSFVDLTNLMLEQNYSRLQAYTRSKLAMIAWTIELAERYGSRQVTFNAIHPGTQLNTKIVHQSGFSPLGEVQVGADAILHLALSADLEGVNGQYFNEIQPSQAHEQVYDGIFRKNLWETTETLIREKVYM</sequence>
<comment type="similarity">
    <text evidence="2">Belongs to the short-chain dehydrogenases/reductases (SDR) family.</text>
</comment>
<keyword evidence="4" id="KW-1185">Reference proteome</keyword>
<dbReference type="PRINTS" id="PR00080">
    <property type="entry name" value="SDRFAMILY"/>
</dbReference>
<dbReference type="Pfam" id="PF00106">
    <property type="entry name" value="adh_short"/>
    <property type="match status" value="1"/>
</dbReference>
<evidence type="ECO:0000256" key="1">
    <source>
        <dbReference type="ARBA" id="ARBA00023002"/>
    </source>
</evidence>
<protein>
    <submittedName>
        <fullName evidence="3">SDR family NAD(P)-dependent oxidoreductase</fullName>
    </submittedName>
</protein>
<proteinExistence type="inferred from homology"/>
<accession>A0A9X2B453</accession>
<dbReference type="SUPFAM" id="SSF51735">
    <property type="entry name" value="NAD(P)-binding Rossmann-fold domains"/>
    <property type="match status" value="1"/>
</dbReference>
<keyword evidence="1" id="KW-0560">Oxidoreductase</keyword>